<dbReference type="CDD" id="cd00829">
    <property type="entry name" value="SCP-x_thiolase"/>
    <property type="match status" value="1"/>
</dbReference>
<comment type="caution">
    <text evidence="3">The sequence shown here is derived from an EMBL/GenBank/DDBJ whole genome shotgun (WGS) entry which is preliminary data.</text>
</comment>
<dbReference type="RefSeq" id="WP_234360800.1">
    <property type="nucleotide sequence ID" value="NZ_JARAUR010000573.1"/>
</dbReference>
<organism evidence="3 4">
    <name type="scientific">Streptomyces europaeiscabiei</name>
    <dbReference type="NCBI Taxonomy" id="146819"/>
    <lineage>
        <taxon>Bacteria</taxon>
        <taxon>Bacillati</taxon>
        <taxon>Actinomycetota</taxon>
        <taxon>Actinomycetes</taxon>
        <taxon>Kitasatosporales</taxon>
        <taxon>Streptomycetaceae</taxon>
        <taxon>Streptomyces</taxon>
    </lineage>
</organism>
<dbReference type="SUPFAM" id="SSF53901">
    <property type="entry name" value="Thiolase-like"/>
    <property type="match status" value="2"/>
</dbReference>
<proteinExistence type="predicted"/>
<evidence type="ECO:0000256" key="1">
    <source>
        <dbReference type="SAM" id="MobiDB-lite"/>
    </source>
</evidence>
<feature type="region of interest" description="Disordered" evidence="1">
    <location>
        <begin position="1"/>
        <end position="20"/>
    </location>
</feature>
<dbReference type="InterPro" id="IPR016039">
    <property type="entry name" value="Thiolase-like"/>
</dbReference>
<evidence type="ECO:0000259" key="2">
    <source>
        <dbReference type="Pfam" id="PF22691"/>
    </source>
</evidence>
<dbReference type="InterPro" id="IPR055140">
    <property type="entry name" value="Thiolase_C_2"/>
</dbReference>
<gene>
    <name evidence="3" type="ORF">PV662_19725</name>
</gene>
<accession>A0ABU4NFP6</accession>
<sequence length="407" mass="42475">MTAAPATPGTGGRRDAARRGGGRKVAVVGAALSDCGRVDDATPYALHAQAARRALADAGLERTAIDGLASAGLGTLAPVEVAEYLGLRPTWVDSTSVGGSTWEVMAAHAADAIAAGHANVVLLVYGSTARADIRAGRRTGNLSFGARGPLQFEVPYGHTLIAKYAMAARRHMHEYGTTLEQLASVAVQARANAAANPEAMFRTPITVDDVLSSTPIADPFTKLHCCLRSDGGAAVLLAAEEYVRDCRPATPVWILGTGEYASHTTMSEWPDFTVSPAAVSGRLAFERAGVRPAEIDFAEIYDAFTYMTLVTLEDLGFCAKGEGGAFVEKNRLTLTGDLPVNTDGGGLSAQHPGMRGLFLLVEAVRQLRGEAGDRQIRAADGHLPRLAVASGTGGWFCSSGTVVLGRG</sequence>
<dbReference type="EMBL" id="JARAYU010000006">
    <property type="protein sequence ID" value="MDX3701958.1"/>
    <property type="molecule type" value="Genomic_DNA"/>
</dbReference>
<dbReference type="Gene3D" id="3.40.47.10">
    <property type="match status" value="1"/>
</dbReference>
<dbReference type="PIRSF" id="PIRSF000429">
    <property type="entry name" value="Ac-CoA_Ac_transf"/>
    <property type="match status" value="1"/>
</dbReference>
<protein>
    <submittedName>
        <fullName evidence="3">Acetyl-CoA acetyltransferase</fullName>
    </submittedName>
</protein>
<name>A0ABU4NFP6_9ACTN</name>
<evidence type="ECO:0000313" key="4">
    <source>
        <dbReference type="Proteomes" id="UP001271274"/>
    </source>
</evidence>
<keyword evidence="4" id="KW-1185">Reference proteome</keyword>
<dbReference type="Pfam" id="PF22691">
    <property type="entry name" value="Thiolase_C_1"/>
    <property type="match status" value="1"/>
</dbReference>
<dbReference type="InterPro" id="IPR002155">
    <property type="entry name" value="Thiolase"/>
</dbReference>
<dbReference type="PANTHER" id="PTHR42870">
    <property type="entry name" value="ACETYL-COA C-ACETYLTRANSFERASE"/>
    <property type="match status" value="1"/>
</dbReference>
<dbReference type="Proteomes" id="UP001271274">
    <property type="component" value="Unassembled WGS sequence"/>
</dbReference>
<reference evidence="3 4" key="1">
    <citation type="journal article" date="2023" name="Microb. Genom.">
        <title>Mesoterricola silvestris gen. nov., sp. nov., Mesoterricola sediminis sp. nov., Geothrix oryzae sp. nov., Geothrix edaphica sp. nov., Geothrix rubra sp. nov., and Geothrix limicola sp. nov., six novel members of Acidobacteriota isolated from soils.</title>
        <authorList>
            <person name="Weisberg A.J."/>
            <person name="Pearce E."/>
            <person name="Kramer C.G."/>
            <person name="Chang J.H."/>
            <person name="Clarke C.R."/>
        </authorList>
    </citation>
    <scope>NUCLEOTIDE SEQUENCE [LARGE SCALE GENOMIC DNA]</scope>
    <source>
        <strain evidence="3 4">ID09-01A</strain>
    </source>
</reference>
<evidence type="ECO:0000313" key="3">
    <source>
        <dbReference type="EMBL" id="MDX3701958.1"/>
    </source>
</evidence>
<dbReference type="PANTHER" id="PTHR42870:SF1">
    <property type="entry name" value="NON-SPECIFIC LIPID-TRANSFER PROTEIN-LIKE 2"/>
    <property type="match status" value="1"/>
</dbReference>
<feature type="domain" description="Thiolase C-terminal" evidence="2">
    <location>
        <begin position="258"/>
        <end position="406"/>
    </location>
</feature>